<name>A0A1H0HU20_9HYPH</name>
<dbReference type="EMBL" id="FNIT01000004">
    <property type="protein sequence ID" value="SDO22686.1"/>
    <property type="molecule type" value="Genomic_DNA"/>
</dbReference>
<keyword evidence="2" id="KW-1185">Reference proteome</keyword>
<evidence type="ECO:0000313" key="2">
    <source>
        <dbReference type="Proteomes" id="UP000198793"/>
    </source>
</evidence>
<organism evidence="1 2">
    <name type="scientific">Aureimonas jatrophae</name>
    <dbReference type="NCBI Taxonomy" id="1166073"/>
    <lineage>
        <taxon>Bacteria</taxon>
        <taxon>Pseudomonadati</taxon>
        <taxon>Pseudomonadota</taxon>
        <taxon>Alphaproteobacteria</taxon>
        <taxon>Hyphomicrobiales</taxon>
        <taxon>Aurantimonadaceae</taxon>
        <taxon>Aureimonas</taxon>
    </lineage>
</organism>
<dbReference type="Proteomes" id="UP000198793">
    <property type="component" value="Unassembled WGS sequence"/>
</dbReference>
<dbReference type="RefSeq" id="WP_090673178.1">
    <property type="nucleotide sequence ID" value="NZ_FNIT01000004.1"/>
</dbReference>
<protein>
    <submittedName>
        <fullName evidence="1">Uncharacterized protein</fullName>
    </submittedName>
</protein>
<reference evidence="1 2" key="1">
    <citation type="submission" date="2016-10" db="EMBL/GenBank/DDBJ databases">
        <authorList>
            <person name="de Groot N.N."/>
        </authorList>
    </citation>
    <scope>NUCLEOTIDE SEQUENCE [LARGE SCALE GENOMIC DNA]</scope>
    <source>
        <strain evidence="2">L7-484,KACC 16230,DSM 25025</strain>
    </source>
</reference>
<dbReference type="AlphaFoldDB" id="A0A1H0HU20"/>
<sequence length="92" mass="9705">MASDDLFFLRTGEETTPFVLVTLQGDGSNARGEATLVGTPEGEATGELPAGAGDLTTTLRDANEYALLNGLDLRIDLNGRQWPADLGILGNR</sequence>
<accession>A0A1H0HU20</accession>
<proteinExistence type="predicted"/>
<gene>
    <name evidence="1" type="ORF">SAMN05192530_104285</name>
</gene>
<dbReference type="OrthoDB" id="7907912at2"/>
<evidence type="ECO:0000313" key="1">
    <source>
        <dbReference type="EMBL" id="SDO22686.1"/>
    </source>
</evidence>